<dbReference type="NCBIfam" id="TIGR00922">
    <property type="entry name" value="nusG"/>
    <property type="match status" value="1"/>
</dbReference>
<dbReference type="PRINTS" id="PR00338">
    <property type="entry name" value="NUSGTNSCPFCT"/>
</dbReference>
<evidence type="ECO:0000256" key="3">
    <source>
        <dbReference type="ARBA" id="ARBA00023015"/>
    </source>
</evidence>
<dbReference type="InterPro" id="IPR006645">
    <property type="entry name" value="NGN-like_dom"/>
</dbReference>
<keyword evidence="2 5" id="KW-0889">Transcription antitermination</keyword>
<protein>
    <recommendedName>
        <fullName evidence="5 6">Transcription termination/antitermination protein NusG</fullName>
    </recommendedName>
</protein>
<dbReference type="SMART" id="SM00739">
    <property type="entry name" value="KOW"/>
    <property type="match status" value="1"/>
</dbReference>
<dbReference type="InterPro" id="IPR005824">
    <property type="entry name" value="KOW"/>
</dbReference>
<evidence type="ECO:0000256" key="6">
    <source>
        <dbReference type="NCBIfam" id="TIGR00922"/>
    </source>
</evidence>
<dbReference type="InterPro" id="IPR008991">
    <property type="entry name" value="Translation_prot_SH3-like_sf"/>
</dbReference>
<evidence type="ECO:0000256" key="7">
    <source>
        <dbReference type="RuleBase" id="RU000538"/>
    </source>
</evidence>
<accession>A0A451CXN7</accession>
<dbReference type="Gene3D" id="2.30.30.30">
    <property type="match status" value="1"/>
</dbReference>
<dbReference type="FunFam" id="3.30.70.940:FF:000001">
    <property type="entry name" value="Transcription termination/antitermination protein NusG"/>
    <property type="match status" value="1"/>
</dbReference>
<comment type="similarity">
    <text evidence="5 7">Belongs to the NusG family.</text>
</comment>
<dbReference type="InterPro" id="IPR036735">
    <property type="entry name" value="NGN_dom_sf"/>
</dbReference>
<proteinExistence type="inferred from homology"/>
<dbReference type="GO" id="GO:0006354">
    <property type="term" value="P:DNA-templated transcription elongation"/>
    <property type="evidence" value="ECO:0007669"/>
    <property type="project" value="UniProtKB-UniRule"/>
</dbReference>
<dbReference type="InterPro" id="IPR047050">
    <property type="entry name" value="NGN"/>
</dbReference>
<dbReference type="FunFam" id="2.30.30.30:FF:000002">
    <property type="entry name" value="Transcription termination/antitermination factor NusG"/>
    <property type="match status" value="1"/>
</dbReference>
<dbReference type="Proteomes" id="UP000294404">
    <property type="component" value="Chromosome"/>
</dbReference>
<reference evidence="10 11" key="1">
    <citation type="submission" date="2019-02" db="EMBL/GenBank/DDBJ databases">
        <authorList>
            <person name="Manzano-Marin A."/>
            <person name="Manzano-Marin A."/>
        </authorList>
    </citation>
    <scope>NUCLEOTIDE SEQUENCE [LARGE SCALE GENOMIC DNA]</scope>
    <source>
        <strain evidence="10 11">BuCicuneomaculata</strain>
    </source>
</reference>
<comment type="subunit">
    <text evidence="5">Monomer. Interacts with the transcription termination factor Rho and with RNA polymerase.</text>
</comment>
<comment type="function">
    <text evidence="5">Participates in transcription elongation, termination and antitermination. In the absence of Rho, increases the rate of transcription elongation by the RNA polymerase (RNAP), probably by partially suppressing pausing. In the presence of Rho, modulates most Rho-dependent termination events by interacting with the RNAP to render the complex more susceptible to the termination activity of Rho. May be required to overcome a kinetic limitation of Rho to function at certain terminators. Also involved in ribosomal RNA transcriptional antitermination.</text>
</comment>
<evidence type="ECO:0000256" key="4">
    <source>
        <dbReference type="ARBA" id="ARBA00023163"/>
    </source>
</evidence>
<evidence type="ECO:0000256" key="2">
    <source>
        <dbReference type="ARBA" id="ARBA00022814"/>
    </source>
</evidence>
<dbReference type="OrthoDB" id="9809075at2"/>
<evidence type="ECO:0000259" key="8">
    <source>
        <dbReference type="SMART" id="SM00738"/>
    </source>
</evidence>
<dbReference type="AlphaFoldDB" id="A0A451CXN7"/>
<dbReference type="GO" id="GO:0006353">
    <property type="term" value="P:DNA-templated transcription termination"/>
    <property type="evidence" value="ECO:0007669"/>
    <property type="project" value="UniProtKB-UniRule"/>
</dbReference>
<dbReference type="CDD" id="cd06091">
    <property type="entry name" value="KOW_NusG"/>
    <property type="match status" value="1"/>
</dbReference>
<feature type="domain" description="NusG-like N-terminal" evidence="8">
    <location>
        <begin position="5"/>
        <end position="114"/>
    </location>
</feature>
<keyword evidence="4 5" id="KW-0804">Transcription</keyword>
<evidence type="ECO:0000313" key="10">
    <source>
        <dbReference type="EMBL" id="VFP78010.1"/>
    </source>
</evidence>
<dbReference type="HAMAP" id="MF_00948">
    <property type="entry name" value="NusG"/>
    <property type="match status" value="1"/>
</dbReference>
<dbReference type="PANTHER" id="PTHR30265:SF2">
    <property type="entry name" value="TRANSCRIPTION TERMINATION_ANTITERMINATION PROTEIN NUSG"/>
    <property type="match status" value="1"/>
</dbReference>
<organism evidence="10 11">
    <name type="scientific">Buchnera aphidicola</name>
    <name type="common">Cinara cuneomaculata</name>
    <dbReference type="NCBI Taxonomy" id="1660040"/>
    <lineage>
        <taxon>Bacteria</taxon>
        <taxon>Pseudomonadati</taxon>
        <taxon>Pseudomonadota</taxon>
        <taxon>Gammaproteobacteria</taxon>
        <taxon>Enterobacterales</taxon>
        <taxon>Erwiniaceae</taxon>
        <taxon>Buchnera</taxon>
    </lineage>
</organism>
<dbReference type="PANTHER" id="PTHR30265">
    <property type="entry name" value="RHO-INTERACTING TRANSCRIPTION TERMINATION FACTOR NUSG"/>
    <property type="match status" value="1"/>
</dbReference>
<evidence type="ECO:0000259" key="9">
    <source>
        <dbReference type="SMART" id="SM00739"/>
    </source>
</evidence>
<dbReference type="PROSITE" id="PS01014">
    <property type="entry name" value="NUSG"/>
    <property type="match status" value="1"/>
</dbReference>
<dbReference type="SMART" id="SM00738">
    <property type="entry name" value="NGN"/>
    <property type="match status" value="1"/>
</dbReference>
<dbReference type="EMBL" id="LR217695">
    <property type="protein sequence ID" value="VFP78010.1"/>
    <property type="molecule type" value="Genomic_DNA"/>
</dbReference>
<name>A0A451CXN7_9GAMM</name>
<dbReference type="GO" id="GO:0032784">
    <property type="term" value="P:regulation of DNA-templated transcription elongation"/>
    <property type="evidence" value="ECO:0007669"/>
    <property type="project" value="InterPro"/>
</dbReference>
<dbReference type="SUPFAM" id="SSF50104">
    <property type="entry name" value="Translation proteins SH3-like domain"/>
    <property type="match status" value="1"/>
</dbReference>
<evidence type="ECO:0000313" key="11">
    <source>
        <dbReference type="Proteomes" id="UP000294404"/>
    </source>
</evidence>
<dbReference type="InterPro" id="IPR014722">
    <property type="entry name" value="Rib_uL2_dom2"/>
</dbReference>
<keyword evidence="3 5" id="KW-0805">Transcription regulation</keyword>
<sequence>MHIDKKKWYVLQAFSGFENRVALSIINNEKIKKMKDIFGKVIVPSEEVIEIRKGKRKKSDYKFFPGYILIEMIMNNDSWHLIKSLPKVLGFIGGTSEKPTPISTHEINIILNKLKKIGDKPRPKKMFEPGENIRVNDGPFSDFNGIVETIDYEKNRLKVSVSIFGRSTPVELSFDQVEKY</sequence>
<gene>
    <name evidence="5 10" type="primary">nusG</name>
    <name evidence="10" type="ORF">BUCICUMA2628_024</name>
</gene>
<dbReference type="CDD" id="cd09891">
    <property type="entry name" value="NGN_Bact_1"/>
    <property type="match status" value="1"/>
</dbReference>
<dbReference type="GO" id="GO:0031564">
    <property type="term" value="P:transcription antitermination"/>
    <property type="evidence" value="ECO:0007669"/>
    <property type="project" value="UniProtKB-UniRule"/>
</dbReference>
<dbReference type="RefSeq" id="WP_154027000.1">
    <property type="nucleotide sequence ID" value="NZ_LR217695.1"/>
</dbReference>
<dbReference type="SUPFAM" id="SSF82679">
    <property type="entry name" value="N-utilization substance G protein NusG, N-terminal domain"/>
    <property type="match status" value="1"/>
</dbReference>
<evidence type="ECO:0000256" key="1">
    <source>
        <dbReference type="ARBA" id="ARBA00022472"/>
    </source>
</evidence>
<dbReference type="InterPro" id="IPR043425">
    <property type="entry name" value="NusG-like"/>
</dbReference>
<dbReference type="Gene3D" id="3.30.70.940">
    <property type="entry name" value="NusG, N-terminal domain"/>
    <property type="match status" value="1"/>
</dbReference>
<dbReference type="GO" id="GO:0005829">
    <property type="term" value="C:cytosol"/>
    <property type="evidence" value="ECO:0007669"/>
    <property type="project" value="UniProtKB-ARBA"/>
</dbReference>
<dbReference type="Pfam" id="PF02357">
    <property type="entry name" value="NusG"/>
    <property type="match status" value="1"/>
</dbReference>
<feature type="domain" description="KOW" evidence="9">
    <location>
        <begin position="126"/>
        <end position="153"/>
    </location>
</feature>
<keyword evidence="1 5" id="KW-0806">Transcription termination</keyword>
<evidence type="ECO:0000256" key="5">
    <source>
        <dbReference type="HAMAP-Rule" id="MF_00948"/>
    </source>
</evidence>
<dbReference type="InterPro" id="IPR001062">
    <property type="entry name" value="Transcrpt_antiterm_NusG"/>
</dbReference>
<dbReference type="InterPro" id="IPR015869">
    <property type="entry name" value="Transcrpt_antiterm_NusG_bac_CS"/>
</dbReference>